<feature type="signal peptide" evidence="1">
    <location>
        <begin position="1"/>
        <end position="19"/>
    </location>
</feature>
<accession>A0A6M0CX98</accession>
<keyword evidence="1" id="KW-0732">Signal</keyword>
<comment type="caution">
    <text evidence="2">The sequence shown here is derived from an EMBL/GenBank/DDBJ whole genome shotgun (WGS) entry which is preliminary data.</text>
</comment>
<dbReference type="InterPro" id="IPR007061">
    <property type="entry name" value="MST-like"/>
</dbReference>
<protein>
    <submittedName>
        <fullName evidence="2">DUF664 domain-containing protein</fullName>
    </submittedName>
</protein>
<proteinExistence type="predicted"/>
<evidence type="ECO:0000256" key="1">
    <source>
        <dbReference type="SAM" id="SignalP"/>
    </source>
</evidence>
<keyword evidence="3" id="KW-1185">Reference proteome</keyword>
<dbReference type="InterPro" id="IPR034660">
    <property type="entry name" value="DinB/YfiT-like"/>
</dbReference>
<sequence length="184" mass="21328">MKKAALAISFLLISFISQAQYEIKSIEGYSPNIGVLITMLDDLKERVTSSVRDLNQEQTDFLLDDNANRIGAMIYHLAATEKYYQLYTFEGRQFNAEEQKTWGLALGLGESGRDSKLLKGKPIKYYLDIWDDVRADTKKMLKTKDDAWLNTKASRMNYHWAWYHVMEHQANHMGQIRLIQKRAG</sequence>
<dbReference type="RefSeq" id="WP_164033023.1">
    <property type="nucleotide sequence ID" value="NZ_JAABOQ010000005.1"/>
</dbReference>
<reference evidence="2 3" key="1">
    <citation type="submission" date="2020-01" db="EMBL/GenBank/DDBJ databases">
        <title>Spongiivirga citrea KCTC 32990T.</title>
        <authorList>
            <person name="Wang G."/>
        </authorList>
    </citation>
    <scope>NUCLEOTIDE SEQUENCE [LARGE SCALE GENOMIC DNA]</scope>
    <source>
        <strain evidence="2 3">KCTC 32990</strain>
    </source>
</reference>
<feature type="chain" id="PRO_5026964083" evidence="1">
    <location>
        <begin position="20"/>
        <end position="184"/>
    </location>
</feature>
<dbReference type="EMBL" id="JAABOQ010000005">
    <property type="protein sequence ID" value="NER18350.1"/>
    <property type="molecule type" value="Genomic_DNA"/>
</dbReference>
<evidence type="ECO:0000313" key="3">
    <source>
        <dbReference type="Proteomes" id="UP000474296"/>
    </source>
</evidence>
<evidence type="ECO:0000313" key="2">
    <source>
        <dbReference type="EMBL" id="NER18350.1"/>
    </source>
</evidence>
<dbReference type="SUPFAM" id="SSF109854">
    <property type="entry name" value="DinB/YfiT-like putative metalloenzymes"/>
    <property type="match status" value="1"/>
</dbReference>
<name>A0A6M0CX98_9FLAO</name>
<dbReference type="Gene3D" id="1.20.120.450">
    <property type="entry name" value="dinb family like domain"/>
    <property type="match status" value="1"/>
</dbReference>
<organism evidence="2 3">
    <name type="scientific">Spongiivirga citrea</name>
    <dbReference type="NCBI Taxonomy" id="1481457"/>
    <lineage>
        <taxon>Bacteria</taxon>
        <taxon>Pseudomonadati</taxon>
        <taxon>Bacteroidota</taxon>
        <taxon>Flavobacteriia</taxon>
        <taxon>Flavobacteriales</taxon>
        <taxon>Flavobacteriaceae</taxon>
        <taxon>Spongiivirga</taxon>
    </lineage>
</organism>
<dbReference type="Proteomes" id="UP000474296">
    <property type="component" value="Unassembled WGS sequence"/>
</dbReference>
<dbReference type="Pfam" id="PF04978">
    <property type="entry name" value="MST"/>
    <property type="match status" value="1"/>
</dbReference>
<gene>
    <name evidence="2" type="ORF">GWK10_14100</name>
</gene>
<dbReference type="AlphaFoldDB" id="A0A6M0CX98"/>